<reference evidence="2" key="1">
    <citation type="journal article" date="2020" name="Stud. Mycol.">
        <title>101 Dothideomycetes genomes: a test case for predicting lifestyles and emergence of pathogens.</title>
        <authorList>
            <person name="Haridas S."/>
            <person name="Albert R."/>
            <person name="Binder M."/>
            <person name="Bloem J."/>
            <person name="Labutti K."/>
            <person name="Salamov A."/>
            <person name="Andreopoulos B."/>
            <person name="Baker S."/>
            <person name="Barry K."/>
            <person name="Bills G."/>
            <person name="Bluhm B."/>
            <person name="Cannon C."/>
            <person name="Castanera R."/>
            <person name="Culley D."/>
            <person name="Daum C."/>
            <person name="Ezra D."/>
            <person name="Gonzalez J."/>
            <person name="Henrissat B."/>
            <person name="Kuo A."/>
            <person name="Liang C."/>
            <person name="Lipzen A."/>
            <person name="Lutzoni F."/>
            <person name="Magnuson J."/>
            <person name="Mondo S."/>
            <person name="Nolan M."/>
            <person name="Ohm R."/>
            <person name="Pangilinan J."/>
            <person name="Park H.-J."/>
            <person name="Ramirez L."/>
            <person name="Alfaro M."/>
            <person name="Sun H."/>
            <person name="Tritt A."/>
            <person name="Yoshinaga Y."/>
            <person name="Zwiers L.-H."/>
            <person name="Turgeon B."/>
            <person name="Goodwin S."/>
            <person name="Spatafora J."/>
            <person name="Crous P."/>
            <person name="Grigoriev I."/>
        </authorList>
    </citation>
    <scope>NUCLEOTIDE SEQUENCE</scope>
    <source>
        <strain evidence="2">CBS 675.92</strain>
    </source>
</reference>
<evidence type="ECO:0000256" key="1">
    <source>
        <dbReference type="SAM" id="MobiDB-lite"/>
    </source>
</evidence>
<dbReference type="AlphaFoldDB" id="A0A6A5TTR5"/>
<organism evidence="2 3">
    <name type="scientific">Byssothecium circinans</name>
    <dbReference type="NCBI Taxonomy" id="147558"/>
    <lineage>
        <taxon>Eukaryota</taxon>
        <taxon>Fungi</taxon>
        <taxon>Dikarya</taxon>
        <taxon>Ascomycota</taxon>
        <taxon>Pezizomycotina</taxon>
        <taxon>Dothideomycetes</taxon>
        <taxon>Pleosporomycetidae</taxon>
        <taxon>Pleosporales</taxon>
        <taxon>Massarineae</taxon>
        <taxon>Massarinaceae</taxon>
        <taxon>Byssothecium</taxon>
    </lineage>
</organism>
<dbReference type="EMBL" id="ML976993">
    <property type="protein sequence ID" value="KAF1955818.1"/>
    <property type="molecule type" value="Genomic_DNA"/>
</dbReference>
<dbReference type="OrthoDB" id="3904016at2759"/>
<sequence>MHDVSIWVPTLNCLRGQRRYLEGLLSKTATTLNALRDRQTRNERALSANPTPRSKRKKILQNKWRTSKTMQTCENEERAILECLGVCKNNISTLEAIVGPEYCSSPTNYHSAAEYNSTNSYANTGASGFDWKDWGDETPVSLFQRCRERSLVMEEIAPEVTPNVVLRVPPNMAPPQLAHTMLSPQAAVFEPRVVPIPLVDEEMPRELDKLSISGLLSSKHMRLISKRHFSDDAIGHVQRSTCEAPRYQPELEEKARAPRKRTRSM</sequence>
<evidence type="ECO:0000313" key="2">
    <source>
        <dbReference type="EMBL" id="KAF1955818.1"/>
    </source>
</evidence>
<dbReference type="Proteomes" id="UP000800035">
    <property type="component" value="Unassembled WGS sequence"/>
</dbReference>
<proteinExistence type="predicted"/>
<evidence type="ECO:0000313" key="3">
    <source>
        <dbReference type="Proteomes" id="UP000800035"/>
    </source>
</evidence>
<name>A0A6A5TTR5_9PLEO</name>
<keyword evidence="3" id="KW-1185">Reference proteome</keyword>
<gene>
    <name evidence="2" type="ORF">CC80DRAFT_505132</name>
</gene>
<feature type="region of interest" description="Disordered" evidence="1">
    <location>
        <begin position="246"/>
        <end position="265"/>
    </location>
</feature>
<accession>A0A6A5TTR5</accession>
<protein>
    <submittedName>
        <fullName evidence="2">Uncharacterized protein</fullName>
    </submittedName>
</protein>